<protein>
    <submittedName>
        <fullName evidence="3">T9SS type A sorting domain-containing protein</fullName>
    </submittedName>
</protein>
<dbReference type="NCBIfam" id="TIGR04183">
    <property type="entry name" value="Por_Secre_tail"/>
    <property type="match status" value="1"/>
</dbReference>
<sequence length="268" mass="30742">MRQKFLLRAALSLFVIMSLSAFEKTFAQSEKDDQKKTSIRIKVTEDKDGKSRTIEKNYELPDMPGPETENFVDKAIDSMKLDPSGKKQVTITVEDGKGNRNVQRRGKIQKRSNDDQENFAFNFRNDDLRDFNLNFDELRNQTRNLEREIRPKAKIMMRDMEDFGNRVGDRVGGFWNNEMAKASTIRELNVYPNNPDNGVMNLRFYVPQKGDVLVTVSDTKGKEVGKKEIKDFSGEFVGQIDIKKNTKGTLFVTVTQNEDGAVKRVVLP</sequence>
<evidence type="ECO:0000313" key="3">
    <source>
        <dbReference type="EMBL" id="TKT93932.1"/>
    </source>
</evidence>
<proteinExistence type="predicted"/>
<keyword evidence="1" id="KW-0732">Signal</keyword>
<dbReference type="OrthoDB" id="963292at2"/>
<feature type="domain" description="Secretion system C-terminal sorting" evidence="2">
    <location>
        <begin position="190"/>
        <end position="266"/>
    </location>
</feature>
<feature type="signal peptide" evidence="1">
    <location>
        <begin position="1"/>
        <end position="21"/>
    </location>
</feature>
<dbReference type="EMBL" id="SZVO01000001">
    <property type="protein sequence ID" value="TKT93932.1"/>
    <property type="molecule type" value="Genomic_DNA"/>
</dbReference>
<keyword evidence="4" id="KW-1185">Reference proteome</keyword>
<evidence type="ECO:0000259" key="2">
    <source>
        <dbReference type="Pfam" id="PF18962"/>
    </source>
</evidence>
<reference evidence="3 4" key="1">
    <citation type="submission" date="2019-05" db="EMBL/GenBank/DDBJ databases">
        <title>Dyadobacter AR-3-8 sp. nov., isolated from arctic soil.</title>
        <authorList>
            <person name="Chaudhary D.K."/>
        </authorList>
    </citation>
    <scope>NUCLEOTIDE SEQUENCE [LARGE SCALE GENOMIC DNA]</scope>
    <source>
        <strain evidence="3 4">AR-3-8</strain>
    </source>
</reference>
<gene>
    <name evidence="3" type="ORF">FDK13_01600</name>
</gene>
<comment type="caution">
    <text evidence="3">The sequence shown here is derived from an EMBL/GenBank/DDBJ whole genome shotgun (WGS) entry which is preliminary data.</text>
</comment>
<dbReference type="RefSeq" id="WP_137338222.1">
    <property type="nucleotide sequence ID" value="NZ_BSQH01000001.1"/>
</dbReference>
<dbReference type="AlphaFoldDB" id="A0A4U6D8V5"/>
<dbReference type="InterPro" id="IPR026444">
    <property type="entry name" value="Secre_tail"/>
</dbReference>
<name>A0A4U6D8V5_9BACT</name>
<accession>A0A4U6D8V5</accession>
<evidence type="ECO:0000313" key="4">
    <source>
        <dbReference type="Proteomes" id="UP000304900"/>
    </source>
</evidence>
<organism evidence="3 4">
    <name type="scientific">Dyadobacter frigoris</name>
    <dbReference type="NCBI Taxonomy" id="2576211"/>
    <lineage>
        <taxon>Bacteria</taxon>
        <taxon>Pseudomonadati</taxon>
        <taxon>Bacteroidota</taxon>
        <taxon>Cytophagia</taxon>
        <taxon>Cytophagales</taxon>
        <taxon>Spirosomataceae</taxon>
        <taxon>Dyadobacter</taxon>
    </lineage>
</organism>
<dbReference type="Pfam" id="PF18962">
    <property type="entry name" value="Por_Secre_tail"/>
    <property type="match status" value="1"/>
</dbReference>
<evidence type="ECO:0000256" key="1">
    <source>
        <dbReference type="SAM" id="SignalP"/>
    </source>
</evidence>
<feature type="chain" id="PRO_5020628779" evidence="1">
    <location>
        <begin position="22"/>
        <end position="268"/>
    </location>
</feature>
<dbReference type="Proteomes" id="UP000304900">
    <property type="component" value="Unassembled WGS sequence"/>
</dbReference>